<proteinExistence type="predicted"/>
<evidence type="ECO:0000256" key="1">
    <source>
        <dbReference type="SAM" id="MobiDB-lite"/>
    </source>
</evidence>
<gene>
    <name evidence="3" type="ORF">M413DRAFT_341449</name>
</gene>
<protein>
    <submittedName>
        <fullName evidence="3">Uncharacterized protein</fullName>
    </submittedName>
</protein>
<reference evidence="3 4" key="1">
    <citation type="submission" date="2014-04" db="EMBL/GenBank/DDBJ databases">
        <authorList>
            <consortium name="DOE Joint Genome Institute"/>
            <person name="Kuo A."/>
            <person name="Gay G."/>
            <person name="Dore J."/>
            <person name="Kohler A."/>
            <person name="Nagy L.G."/>
            <person name="Floudas D."/>
            <person name="Copeland A."/>
            <person name="Barry K.W."/>
            <person name="Cichocki N."/>
            <person name="Veneault-Fourrey C."/>
            <person name="LaButti K."/>
            <person name="Lindquist E.A."/>
            <person name="Lipzen A."/>
            <person name="Lundell T."/>
            <person name="Morin E."/>
            <person name="Murat C."/>
            <person name="Sun H."/>
            <person name="Tunlid A."/>
            <person name="Henrissat B."/>
            <person name="Grigoriev I.V."/>
            <person name="Hibbett D.S."/>
            <person name="Martin F."/>
            <person name="Nordberg H.P."/>
            <person name="Cantor M.N."/>
            <person name="Hua S.X."/>
        </authorList>
    </citation>
    <scope>NUCLEOTIDE SEQUENCE [LARGE SCALE GENOMIC DNA]</scope>
    <source>
        <strain evidence="4">h7</strain>
    </source>
</reference>
<dbReference type="HOGENOM" id="CLU_121057_0_0_1"/>
<dbReference type="OrthoDB" id="2564984at2759"/>
<dbReference type="InterPro" id="IPR019317">
    <property type="entry name" value="BRI3"/>
</dbReference>
<reference evidence="4" key="2">
    <citation type="submission" date="2015-01" db="EMBL/GenBank/DDBJ databases">
        <title>Evolutionary Origins and Diversification of the Mycorrhizal Mutualists.</title>
        <authorList>
            <consortium name="DOE Joint Genome Institute"/>
            <consortium name="Mycorrhizal Genomics Consortium"/>
            <person name="Kohler A."/>
            <person name="Kuo A."/>
            <person name="Nagy L.G."/>
            <person name="Floudas D."/>
            <person name="Copeland A."/>
            <person name="Barry K.W."/>
            <person name="Cichocki N."/>
            <person name="Veneault-Fourrey C."/>
            <person name="LaButti K."/>
            <person name="Lindquist E.A."/>
            <person name="Lipzen A."/>
            <person name="Lundell T."/>
            <person name="Morin E."/>
            <person name="Murat C."/>
            <person name="Riley R."/>
            <person name="Ohm R."/>
            <person name="Sun H."/>
            <person name="Tunlid A."/>
            <person name="Henrissat B."/>
            <person name="Grigoriev I.V."/>
            <person name="Hibbett D.S."/>
            <person name="Martin F."/>
        </authorList>
    </citation>
    <scope>NUCLEOTIDE SEQUENCE [LARGE SCALE GENOMIC DNA]</scope>
    <source>
        <strain evidence="4">h7</strain>
    </source>
</reference>
<keyword evidence="2" id="KW-0812">Transmembrane</keyword>
<dbReference type="AlphaFoldDB" id="A0A0C3CNS5"/>
<name>A0A0C3CNS5_HEBCY</name>
<feature type="transmembrane region" description="Helical" evidence="2">
    <location>
        <begin position="120"/>
        <end position="141"/>
    </location>
</feature>
<organism evidence="3 4">
    <name type="scientific">Hebeloma cylindrosporum</name>
    <dbReference type="NCBI Taxonomy" id="76867"/>
    <lineage>
        <taxon>Eukaryota</taxon>
        <taxon>Fungi</taxon>
        <taxon>Dikarya</taxon>
        <taxon>Basidiomycota</taxon>
        <taxon>Agaricomycotina</taxon>
        <taxon>Agaricomycetes</taxon>
        <taxon>Agaricomycetidae</taxon>
        <taxon>Agaricales</taxon>
        <taxon>Agaricineae</taxon>
        <taxon>Hymenogastraceae</taxon>
        <taxon>Hebeloma</taxon>
    </lineage>
</organism>
<dbReference type="STRING" id="686832.A0A0C3CNS5"/>
<dbReference type="Pfam" id="PF10164">
    <property type="entry name" value="BRI3"/>
    <property type="match status" value="1"/>
</dbReference>
<evidence type="ECO:0000313" key="4">
    <source>
        <dbReference type="Proteomes" id="UP000053424"/>
    </source>
</evidence>
<keyword evidence="2" id="KW-1133">Transmembrane helix</keyword>
<feature type="region of interest" description="Disordered" evidence="1">
    <location>
        <begin position="1"/>
        <end position="72"/>
    </location>
</feature>
<keyword evidence="2" id="KW-0472">Membrane</keyword>
<evidence type="ECO:0000256" key="2">
    <source>
        <dbReference type="SAM" id="Phobius"/>
    </source>
</evidence>
<accession>A0A0C3CNS5</accession>
<evidence type="ECO:0000313" key="3">
    <source>
        <dbReference type="EMBL" id="KIM45476.1"/>
    </source>
</evidence>
<dbReference type="Proteomes" id="UP000053424">
    <property type="component" value="Unassembled WGS sequence"/>
</dbReference>
<keyword evidence="4" id="KW-1185">Reference proteome</keyword>
<feature type="compositionally biased region" description="Polar residues" evidence="1">
    <location>
        <begin position="1"/>
        <end position="15"/>
    </location>
</feature>
<dbReference type="EMBL" id="KN831772">
    <property type="protein sequence ID" value="KIM45476.1"/>
    <property type="molecule type" value="Genomic_DNA"/>
</dbReference>
<sequence length="160" mass="17194">MIVNPNSDGEMSTKQPLPGAPQDSPPSYDFATESGSTYSPDAVPKPLIPSIPKADSRQPLIPQGMASGPSYTVQPSYTPPPTVYNYVNPLTGEQVVSLLPPSHPEMICLQSGMHIPQTHYGLLGVLAAIFWFPLGIGLCLLDKRVRCERCGLMIENGICS</sequence>